<keyword evidence="6" id="KW-1185">Reference proteome</keyword>
<organism evidence="5 6">
    <name type="scientific">Rhizobium tubonense</name>
    <dbReference type="NCBI Taxonomy" id="484088"/>
    <lineage>
        <taxon>Bacteria</taxon>
        <taxon>Pseudomonadati</taxon>
        <taxon>Pseudomonadota</taxon>
        <taxon>Alphaproteobacteria</taxon>
        <taxon>Hyphomicrobiales</taxon>
        <taxon>Rhizobiaceae</taxon>
        <taxon>Rhizobium/Agrobacterium group</taxon>
        <taxon>Rhizobium</taxon>
    </lineage>
</organism>
<sequence length="235" mass="26526">MVSLILSAHKRPTHIEQKHYKTEMTGGIYRHYSAGDAIFEAESDTARMLFLVGGWAVCSKMLPNGTRVVVDFALRGDMLFRTSTELAQEAVQALSDVTVYELPDFTFNDVGKSSPKLYGIVLKEMMRRQARMGERLANIGRRDALERTGHLLLELATRVGAPKSRPDFDGFECPLTQSDMGDAVGLSTVHINRVLKDMRLNGLLSFRNGIVEFFDRRRLMNIVDFDPSYFMPQSL</sequence>
<keyword evidence="3" id="KW-0804">Transcription</keyword>
<dbReference type="GO" id="GO:0006355">
    <property type="term" value="P:regulation of DNA-templated transcription"/>
    <property type="evidence" value="ECO:0007669"/>
    <property type="project" value="InterPro"/>
</dbReference>
<dbReference type="SUPFAM" id="SSF46785">
    <property type="entry name" value="Winged helix' DNA-binding domain"/>
    <property type="match status" value="1"/>
</dbReference>
<evidence type="ECO:0000259" key="4">
    <source>
        <dbReference type="PROSITE" id="PS51063"/>
    </source>
</evidence>
<proteinExistence type="predicted"/>
<dbReference type="EMBL" id="PCDP01000083">
    <property type="protein sequence ID" value="PZM07420.1"/>
    <property type="molecule type" value="Genomic_DNA"/>
</dbReference>
<gene>
    <name evidence="5" type="ORF">CPY51_31660</name>
</gene>
<accession>A0A2W4E6C8</accession>
<dbReference type="InterPro" id="IPR036390">
    <property type="entry name" value="WH_DNA-bd_sf"/>
</dbReference>
<dbReference type="Gene3D" id="2.60.120.10">
    <property type="entry name" value="Jelly Rolls"/>
    <property type="match status" value="1"/>
</dbReference>
<dbReference type="Pfam" id="PF13545">
    <property type="entry name" value="HTH_Crp_2"/>
    <property type="match status" value="1"/>
</dbReference>
<dbReference type="OrthoDB" id="7584044at2"/>
<dbReference type="Proteomes" id="UP000248925">
    <property type="component" value="Unassembled WGS sequence"/>
</dbReference>
<reference evidence="5 6" key="1">
    <citation type="journal article" date="2018" name="Sci. Rep.">
        <title>Rhizobium tumorigenes sp. nov., a novel plant tumorigenic bacterium isolated from cane gall tumors on thornless blackberry.</title>
        <authorList>
            <person name="Kuzmanovi N."/>
            <person name="Smalla K."/>
            <person name="Gronow S."/>
            <person name="PuBawska J."/>
        </authorList>
    </citation>
    <scope>NUCLEOTIDE SEQUENCE [LARGE SCALE GENOMIC DNA]</scope>
    <source>
        <strain evidence="5 6">CCBAU 85046</strain>
    </source>
</reference>
<comment type="caution">
    <text evidence="5">The sequence shown here is derived from an EMBL/GenBank/DDBJ whole genome shotgun (WGS) entry which is preliminary data.</text>
</comment>
<evidence type="ECO:0000256" key="2">
    <source>
        <dbReference type="ARBA" id="ARBA00023125"/>
    </source>
</evidence>
<evidence type="ECO:0000256" key="1">
    <source>
        <dbReference type="ARBA" id="ARBA00023015"/>
    </source>
</evidence>
<dbReference type="InterPro" id="IPR000595">
    <property type="entry name" value="cNMP-bd_dom"/>
</dbReference>
<dbReference type="InterPro" id="IPR012318">
    <property type="entry name" value="HTH_CRP"/>
</dbReference>
<keyword evidence="1" id="KW-0805">Transcription regulation</keyword>
<dbReference type="InterPro" id="IPR014710">
    <property type="entry name" value="RmlC-like_jellyroll"/>
</dbReference>
<name>A0A2W4E6C8_9HYPH</name>
<dbReference type="GO" id="GO:0003677">
    <property type="term" value="F:DNA binding"/>
    <property type="evidence" value="ECO:0007669"/>
    <property type="project" value="UniProtKB-KW"/>
</dbReference>
<dbReference type="InterPro" id="IPR018490">
    <property type="entry name" value="cNMP-bd_dom_sf"/>
</dbReference>
<evidence type="ECO:0000313" key="6">
    <source>
        <dbReference type="Proteomes" id="UP000248925"/>
    </source>
</evidence>
<dbReference type="AlphaFoldDB" id="A0A2W4E6C8"/>
<evidence type="ECO:0000313" key="5">
    <source>
        <dbReference type="EMBL" id="PZM07420.1"/>
    </source>
</evidence>
<dbReference type="SUPFAM" id="SSF51206">
    <property type="entry name" value="cAMP-binding domain-like"/>
    <property type="match status" value="1"/>
</dbReference>
<protein>
    <submittedName>
        <fullName evidence="5">Crp/Fnr family transcriptional regulator</fullName>
    </submittedName>
</protein>
<evidence type="ECO:0000256" key="3">
    <source>
        <dbReference type="ARBA" id="ARBA00023163"/>
    </source>
</evidence>
<dbReference type="PROSITE" id="PS51063">
    <property type="entry name" value="HTH_CRP_2"/>
    <property type="match status" value="1"/>
</dbReference>
<feature type="domain" description="HTH crp-type" evidence="4">
    <location>
        <begin position="142"/>
        <end position="217"/>
    </location>
</feature>
<dbReference type="CDD" id="cd00038">
    <property type="entry name" value="CAP_ED"/>
    <property type="match status" value="1"/>
</dbReference>
<dbReference type="Pfam" id="PF00027">
    <property type="entry name" value="cNMP_binding"/>
    <property type="match status" value="1"/>
</dbReference>
<keyword evidence="2" id="KW-0238">DNA-binding</keyword>